<name>A0A1L9RYD1_ASPWE</name>
<organism evidence="2 3">
    <name type="scientific">Aspergillus wentii DTO 134E9</name>
    <dbReference type="NCBI Taxonomy" id="1073089"/>
    <lineage>
        <taxon>Eukaryota</taxon>
        <taxon>Fungi</taxon>
        <taxon>Dikarya</taxon>
        <taxon>Ascomycota</taxon>
        <taxon>Pezizomycotina</taxon>
        <taxon>Eurotiomycetes</taxon>
        <taxon>Eurotiomycetidae</taxon>
        <taxon>Eurotiales</taxon>
        <taxon>Aspergillaceae</taxon>
        <taxon>Aspergillus</taxon>
        <taxon>Aspergillus subgen. Cremei</taxon>
    </lineage>
</organism>
<dbReference type="RefSeq" id="XP_040693523.1">
    <property type="nucleotide sequence ID" value="XM_040832756.1"/>
</dbReference>
<proteinExistence type="predicted"/>
<feature type="compositionally biased region" description="Basic and acidic residues" evidence="1">
    <location>
        <begin position="111"/>
        <end position="132"/>
    </location>
</feature>
<dbReference type="STRING" id="1073089.A0A1L9RYD1"/>
<keyword evidence="3" id="KW-1185">Reference proteome</keyword>
<dbReference type="OrthoDB" id="5418867at2759"/>
<accession>A0A1L9RYD1</accession>
<dbReference type="AlphaFoldDB" id="A0A1L9RYD1"/>
<reference evidence="3" key="1">
    <citation type="journal article" date="2017" name="Genome Biol.">
        <title>Comparative genomics reveals high biological diversity and specific adaptations in the industrially and medically important fungal genus Aspergillus.</title>
        <authorList>
            <person name="de Vries R.P."/>
            <person name="Riley R."/>
            <person name="Wiebenga A."/>
            <person name="Aguilar-Osorio G."/>
            <person name="Amillis S."/>
            <person name="Uchima C.A."/>
            <person name="Anderluh G."/>
            <person name="Asadollahi M."/>
            <person name="Askin M."/>
            <person name="Barry K."/>
            <person name="Battaglia E."/>
            <person name="Bayram O."/>
            <person name="Benocci T."/>
            <person name="Braus-Stromeyer S.A."/>
            <person name="Caldana C."/>
            <person name="Canovas D."/>
            <person name="Cerqueira G.C."/>
            <person name="Chen F."/>
            <person name="Chen W."/>
            <person name="Choi C."/>
            <person name="Clum A."/>
            <person name="Dos Santos R.A."/>
            <person name="Damasio A.R."/>
            <person name="Diallinas G."/>
            <person name="Emri T."/>
            <person name="Fekete E."/>
            <person name="Flipphi M."/>
            <person name="Freyberg S."/>
            <person name="Gallo A."/>
            <person name="Gournas C."/>
            <person name="Habgood R."/>
            <person name="Hainaut M."/>
            <person name="Harispe M.L."/>
            <person name="Henrissat B."/>
            <person name="Hilden K.S."/>
            <person name="Hope R."/>
            <person name="Hossain A."/>
            <person name="Karabika E."/>
            <person name="Karaffa L."/>
            <person name="Karanyi Z."/>
            <person name="Krasevec N."/>
            <person name="Kuo A."/>
            <person name="Kusch H."/>
            <person name="LaButti K."/>
            <person name="Lagendijk E.L."/>
            <person name="Lapidus A."/>
            <person name="Levasseur A."/>
            <person name="Lindquist E."/>
            <person name="Lipzen A."/>
            <person name="Logrieco A.F."/>
            <person name="MacCabe A."/>
            <person name="Maekelae M.R."/>
            <person name="Malavazi I."/>
            <person name="Melin P."/>
            <person name="Meyer V."/>
            <person name="Mielnichuk N."/>
            <person name="Miskei M."/>
            <person name="Molnar A.P."/>
            <person name="Mule G."/>
            <person name="Ngan C.Y."/>
            <person name="Orejas M."/>
            <person name="Orosz E."/>
            <person name="Ouedraogo J.P."/>
            <person name="Overkamp K.M."/>
            <person name="Park H.-S."/>
            <person name="Perrone G."/>
            <person name="Piumi F."/>
            <person name="Punt P.J."/>
            <person name="Ram A.F."/>
            <person name="Ramon A."/>
            <person name="Rauscher S."/>
            <person name="Record E."/>
            <person name="Riano-Pachon D.M."/>
            <person name="Robert V."/>
            <person name="Roehrig J."/>
            <person name="Ruller R."/>
            <person name="Salamov A."/>
            <person name="Salih N.S."/>
            <person name="Samson R.A."/>
            <person name="Sandor E."/>
            <person name="Sanguinetti M."/>
            <person name="Schuetze T."/>
            <person name="Sepcic K."/>
            <person name="Shelest E."/>
            <person name="Sherlock G."/>
            <person name="Sophianopoulou V."/>
            <person name="Squina F.M."/>
            <person name="Sun H."/>
            <person name="Susca A."/>
            <person name="Todd R.B."/>
            <person name="Tsang A."/>
            <person name="Unkles S.E."/>
            <person name="van de Wiele N."/>
            <person name="van Rossen-Uffink D."/>
            <person name="Oliveira J.V."/>
            <person name="Vesth T.C."/>
            <person name="Visser J."/>
            <person name="Yu J.-H."/>
            <person name="Zhou M."/>
            <person name="Andersen M.R."/>
            <person name="Archer D.B."/>
            <person name="Baker S.E."/>
            <person name="Benoit I."/>
            <person name="Brakhage A.A."/>
            <person name="Braus G.H."/>
            <person name="Fischer R."/>
            <person name="Frisvad J.C."/>
            <person name="Goldman G.H."/>
            <person name="Houbraken J."/>
            <person name="Oakley B."/>
            <person name="Pocsi I."/>
            <person name="Scazzocchio C."/>
            <person name="Seiboth B."/>
            <person name="vanKuyk P.A."/>
            <person name="Wortman J."/>
            <person name="Dyer P.S."/>
            <person name="Grigoriev I.V."/>
        </authorList>
    </citation>
    <scope>NUCLEOTIDE SEQUENCE [LARGE SCALE GENOMIC DNA]</scope>
    <source>
        <strain evidence="3">DTO 134E9</strain>
    </source>
</reference>
<protein>
    <recommendedName>
        <fullName evidence="4">Myb-like domain-containing protein</fullName>
    </recommendedName>
</protein>
<dbReference type="Proteomes" id="UP000184383">
    <property type="component" value="Unassembled WGS sequence"/>
</dbReference>
<feature type="region of interest" description="Disordered" evidence="1">
    <location>
        <begin position="53"/>
        <end position="132"/>
    </location>
</feature>
<evidence type="ECO:0000313" key="2">
    <source>
        <dbReference type="EMBL" id="OJJ39847.1"/>
    </source>
</evidence>
<dbReference type="VEuPathDB" id="FungiDB:ASPWEDRAFT_25641"/>
<evidence type="ECO:0000256" key="1">
    <source>
        <dbReference type="SAM" id="MobiDB-lite"/>
    </source>
</evidence>
<dbReference type="EMBL" id="KV878210">
    <property type="protein sequence ID" value="OJJ39847.1"/>
    <property type="molecule type" value="Genomic_DNA"/>
</dbReference>
<dbReference type="GeneID" id="63748604"/>
<feature type="compositionally biased region" description="Acidic residues" evidence="1">
    <location>
        <begin position="99"/>
        <end position="110"/>
    </location>
</feature>
<evidence type="ECO:0000313" key="3">
    <source>
        <dbReference type="Proteomes" id="UP000184383"/>
    </source>
</evidence>
<sequence>MPITWNDQNDAKLLVSILSTTTMKPDYKAIAKCMGPECTVSAVQHRIQRLKERVQINKPDADDGAASPSPSTPKKRGRPAGSGKKGGKKAQAKEKEQEQEQGEQDDEDMGSPEKKAKVKDEDGVDKMLRVVV</sequence>
<gene>
    <name evidence="2" type="ORF">ASPWEDRAFT_25641</name>
</gene>
<evidence type="ECO:0008006" key="4">
    <source>
        <dbReference type="Google" id="ProtNLM"/>
    </source>
</evidence>